<sequence length="294" mass="33223">MPASNFPLRQMRRAQSTWAIDDFDSDDFDLTPHNHTDHEIDSSGYPMSPDGDCLYRFENIKDMPNLLNRYSRWQLQSTRSLQIGKGVRFVAKRCVGVLFCSLPTSACRVSALRPKQNDPNDFNISCRNGCGDTIIRQECNAKMFWIFKGNRAIVEHLGVHGHACPIVNKADHFDRAALRTIISQNPQKSAMQLVVGKPGVDGCKFSVRQLHSSFGNKDRVAYFRREILEELGVTVPCHGDMSIGLMQFHQTFGTTVVKSSSMQFSNMHISWATQFMAERVADFEDLSGRKLGEP</sequence>
<name>A0A0H5QYC6_9EUKA</name>
<dbReference type="EMBL" id="HACM01006283">
    <property type="protein sequence ID" value="CRZ06725.1"/>
    <property type="molecule type" value="Transcribed_RNA"/>
</dbReference>
<evidence type="ECO:0000313" key="1">
    <source>
        <dbReference type="EMBL" id="CRZ06727.1"/>
    </source>
</evidence>
<reference evidence="1" key="1">
    <citation type="submission" date="2015-04" db="EMBL/GenBank/DDBJ databases">
        <title>The genome sequence of the plant pathogenic Rhizarian Plasmodiophora brassicae reveals insights in its biotrophic life cycle and the origin of chitin synthesis.</title>
        <authorList>
            <person name="Schwelm A."/>
            <person name="Fogelqvist J."/>
            <person name="Knaust A."/>
            <person name="Julke S."/>
            <person name="Lilja T."/>
            <person name="Dhandapani V."/>
            <person name="Bonilla-Rosso G."/>
            <person name="Karlsson M."/>
            <person name="Shevchenko A."/>
            <person name="Choi S.R."/>
            <person name="Kim H.G."/>
            <person name="Park J.Y."/>
            <person name="Lim Y.P."/>
            <person name="Ludwig-Muller J."/>
            <person name="Dixelius C."/>
        </authorList>
    </citation>
    <scope>NUCLEOTIDE SEQUENCE</scope>
    <source>
        <tissue evidence="1">Potato root galls</tissue>
    </source>
</reference>
<accession>A0A0H5QYC6</accession>
<proteinExistence type="predicted"/>
<dbReference type="AlphaFoldDB" id="A0A0H5QYC6"/>
<dbReference type="EMBL" id="HACM01006285">
    <property type="protein sequence ID" value="CRZ06727.1"/>
    <property type="molecule type" value="Transcribed_RNA"/>
</dbReference>
<dbReference type="EMBL" id="HACM01006281">
    <property type="protein sequence ID" value="CRZ06723.1"/>
    <property type="molecule type" value="Transcribed_RNA"/>
</dbReference>
<protein>
    <submittedName>
        <fullName evidence="1">Uncharacterized protein</fullName>
    </submittedName>
</protein>
<organism evidence="1">
    <name type="scientific">Spongospora subterranea</name>
    <dbReference type="NCBI Taxonomy" id="70186"/>
    <lineage>
        <taxon>Eukaryota</taxon>
        <taxon>Sar</taxon>
        <taxon>Rhizaria</taxon>
        <taxon>Endomyxa</taxon>
        <taxon>Phytomyxea</taxon>
        <taxon>Plasmodiophorida</taxon>
        <taxon>Plasmodiophoridae</taxon>
        <taxon>Spongospora</taxon>
    </lineage>
</organism>